<dbReference type="EMBL" id="CP013232">
    <property type="protein sequence ID" value="AMO95582.1"/>
    <property type="molecule type" value="Genomic_DNA"/>
</dbReference>
<accession>A0A127PCP9</accession>
<dbReference type="AlphaFoldDB" id="A0A127PCP9"/>
<organism evidence="1">
    <name type="scientific">Collimonas fungivorans</name>
    <dbReference type="NCBI Taxonomy" id="158899"/>
    <lineage>
        <taxon>Bacteria</taxon>
        <taxon>Pseudomonadati</taxon>
        <taxon>Pseudomonadota</taxon>
        <taxon>Betaproteobacteria</taxon>
        <taxon>Burkholderiales</taxon>
        <taxon>Oxalobacteraceae</taxon>
        <taxon>Collimonas</taxon>
    </lineage>
</organism>
<dbReference type="PATRIC" id="fig|158899.10.peg.2913"/>
<sequence length="206" mass="22309">MSAADRDWMLAKLDGEMRATLKTMLDELLALGIPADRALLNRAADGIVPAASTRRHSDASVNIELNGSANILRADAVDSAIANLADMGPAALSQILNEEPAELIARLLACHDWKWRDGLLEKLGSGRRLQVERLAHSFSACPPRLREVLLQSVAARVAQLPIPVQGQKQPHAANNGLVGQSTGLVKKMVTSFKLHRQFSSVKRSAR</sequence>
<protein>
    <submittedName>
        <fullName evidence="1">Uncharacterized protein</fullName>
    </submittedName>
</protein>
<evidence type="ECO:0000313" key="2">
    <source>
        <dbReference type="Proteomes" id="UP000072421"/>
    </source>
</evidence>
<reference evidence="1 2" key="1">
    <citation type="submission" date="2015-11" db="EMBL/GenBank/DDBJ databases">
        <title>Exploring the genomic traits of fungus-feeding bacterial genus Collimonas.</title>
        <authorList>
            <person name="Song C."/>
            <person name="Schmidt R."/>
            <person name="de Jager V."/>
            <person name="Krzyzanowska D."/>
            <person name="Jongedijk E."/>
            <person name="Cankar K."/>
            <person name="Beekwilder J."/>
            <person name="van Veen A."/>
            <person name="de Boer W."/>
            <person name="van Veen J.A."/>
            <person name="Garbeva P."/>
        </authorList>
    </citation>
    <scope>NUCLEOTIDE SEQUENCE [LARGE SCALE GENOMIC DNA]</scope>
    <source>
        <strain evidence="1 2">Ter6</strain>
    </source>
</reference>
<name>A0A127PCP9_9BURK</name>
<gene>
    <name evidence="1" type="ORF">CFter6_2916</name>
</gene>
<proteinExistence type="predicted"/>
<evidence type="ECO:0000313" key="1">
    <source>
        <dbReference type="EMBL" id="AMO95582.1"/>
    </source>
</evidence>
<dbReference type="Proteomes" id="UP000072421">
    <property type="component" value="Chromosome"/>
</dbReference>